<dbReference type="CDD" id="cd00038">
    <property type="entry name" value="CAP_ED"/>
    <property type="match status" value="1"/>
</dbReference>
<protein>
    <submittedName>
        <fullName evidence="6">Crp/Fnr family transcriptional regulator</fullName>
    </submittedName>
</protein>
<sequence>MKRCIICLQELELFQGLENQQFSNLCRCTMKKKLGKGDYLFRQDEMVSTVYLIKSGKLKMVQTTKDGHETILDVCGPGEILGELSLYQDQKELSSAVAMEDAYICCFNRQQFKESIQQDSSFAWRVISYLGKKRYENLQKQGEETRQTVKEKLLNLFYRFANEYGQKEAWGLLIDLKVTQQELADMIGSSRVMVVQALKELKEASIIDRKKGYYVLKDDPCVSVHIFE</sequence>
<dbReference type="PROSITE" id="PS51063">
    <property type="entry name" value="HTH_CRP_2"/>
    <property type="match status" value="1"/>
</dbReference>
<comment type="caution">
    <text evidence="6">The sequence shown here is derived from an EMBL/GenBank/DDBJ whole genome shotgun (WGS) entry which is preliminary data.</text>
</comment>
<dbReference type="SUPFAM" id="SSF46785">
    <property type="entry name" value="Winged helix' DNA-binding domain"/>
    <property type="match status" value="1"/>
</dbReference>
<name>A0ABT1Y817_9FIRM</name>
<dbReference type="InterPro" id="IPR050397">
    <property type="entry name" value="Env_Response_Regulators"/>
</dbReference>
<dbReference type="SMART" id="SM00100">
    <property type="entry name" value="cNMP"/>
    <property type="match status" value="1"/>
</dbReference>
<dbReference type="Proteomes" id="UP001524944">
    <property type="component" value="Unassembled WGS sequence"/>
</dbReference>
<evidence type="ECO:0000256" key="2">
    <source>
        <dbReference type="ARBA" id="ARBA00023125"/>
    </source>
</evidence>
<dbReference type="InterPro" id="IPR036388">
    <property type="entry name" value="WH-like_DNA-bd_sf"/>
</dbReference>
<dbReference type="Pfam" id="PF13545">
    <property type="entry name" value="HTH_Crp_2"/>
    <property type="match status" value="1"/>
</dbReference>
<evidence type="ECO:0000256" key="1">
    <source>
        <dbReference type="ARBA" id="ARBA00023015"/>
    </source>
</evidence>
<gene>
    <name evidence="6" type="ORF">NVS47_16125</name>
</gene>
<reference evidence="6 7" key="1">
    <citation type="submission" date="2022-08" db="EMBL/GenBank/DDBJ databases">
        <title>Proteogenomics of the novel Dehalobacterium formicoaceticum strain EZ94 highlights a key role of methyltransferases during anaerobic dichloromethane degradation.</title>
        <authorList>
            <person name="Wasmund K."/>
        </authorList>
    </citation>
    <scope>NUCLEOTIDE SEQUENCE [LARGE SCALE GENOMIC DNA]</scope>
    <source>
        <strain evidence="6 7">EZ94</strain>
    </source>
</reference>
<dbReference type="InterPro" id="IPR012318">
    <property type="entry name" value="HTH_CRP"/>
</dbReference>
<dbReference type="InterPro" id="IPR014710">
    <property type="entry name" value="RmlC-like_jellyroll"/>
</dbReference>
<evidence type="ECO:0000313" key="7">
    <source>
        <dbReference type="Proteomes" id="UP001524944"/>
    </source>
</evidence>
<evidence type="ECO:0000259" key="5">
    <source>
        <dbReference type="PROSITE" id="PS51063"/>
    </source>
</evidence>
<feature type="domain" description="HTH crp-type" evidence="5">
    <location>
        <begin position="147"/>
        <end position="220"/>
    </location>
</feature>
<organism evidence="6 7">
    <name type="scientific">Dehalobacterium formicoaceticum</name>
    <dbReference type="NCBI Taxonomy" id="51515"/>
    <lineage>
        <taxon>Bacteria</taxon>
        <taxon>Bacillati</taxon>
        <taxon>Bacillota</taxon>
        <taxon>Clostridia</taxon>
        <taxon>Eubacteriales</taxon>
        <taxon>Peptococcaceae</taxon>
        <taxon>Dehalobacterium</taxon>
    </lineage>
</organism>
<dbReference type="SUPFAM" id="SSF51206">
    <property type="entry name" value="cAMP-binding domain-like"/>
    <property type="match status" value="1"/>
</dbReference>
<dbReference type="PANTHER" id="PTHR24567">
    <property type="entry name" value="CRP FAMILY TRANSCRIPTIONAL REGULATORY PROTEIN"/>
    <property type="match status" value="1"/>
</dbReference>
<dbReference type="PROSITE" id="PS50042">
    <property type="entry name" value="CNMP_BINDING_3"/>
    <property type="match status" value="1"/>
</dbReference>
<dbReference type="InterPro" id="IPR000595">
    <property type="entry name" value="cNMP-bd_dom"/>
</dbReference>
<dbReference type="EMBL" id="JANPWE010000016">
    <property type="protein sequence ID" value="MCR6547017.1"/>
    <property type="molecule type" value="Genomic_DNA"/>
</dbReference>
<proteinExistence type="predicted"/>
<evidence type="ECO:0000259" key="4">
    <source>
        <dbReference type="PROSITE" id="PS50042"/>
    </source>
</evidence>
<dbReference type="SMART" id="SM00419">
    <property type="entry name" value="HTH_CRP"/>
    <property type="match status" value="1"/>
</dbReference>
<feature type="domain" description="Cyclic nucleotide-binding" evidence="4">
    <location>
        <begin position="13"/>
        <end position="133"/>
    </location>
</feature>
<keyword evidence="2" id="KW-0238">DNA-binding</keyword>
<dbReference type="Pfam" id="PF00027">
    <property type="entry name" value="cNMP_binding"/>
    <property type="match status" value="1"/>
</dbReference>
<dbReference type="Gene3D" id="2.60.120.10">
    <property type="entry name" value="Jelly Rolls"/>
    <property type="match status" value="1"/>
</dbReference>
<accession>A0ABT1Y817</accession>
<dbReference type="PANTHER" id="PTHR24567:SF26">
    <property type="entry name" value="REGULATORY PROTEIN YEIL"/>
    <property type="match status" value="1"/>
</dbReference>
<dbReference type="InterPro" id="IPR018490">
    <property type="entry name" value="cNMP-bd_dom_sf"/>
</dbReference>
<keyword evidence="1" id="KW-0805">Transcription regulation</keyword>
<evidence type="ECO:0000313" key="6">
    <source>
        <dbReference type="EMBL" id="MCR6547017.1"/>
    </source>
</evidence>
<dbReference type="InterPro" id="IPR036390">
    <property type="entry name" value="WH_DNA-bd_sf"/>
</dbReference>
<dbReference type="Gene3D" id="1.10.10.10">
    <property type="entry name" value="Winged helix-like DNA-binding domain superfamily/Winged helix DNA-binding domain"/>
    <property type="match status" value="1"/>
</dbReference>
<keyword evidence="3" id="KW-0804">Transcription</keyword>
<evidence type="ECO:0000256" key="3">
    <source>
        <dbReference type="ARBA" id="ARBA00023163"/>
    </source>
</evidence>
<keyword evidence="7" id="KW-1185">Reference proteome</keyword>